<feature type="compositionally biased region" description="Basic and acidic residues" evidence="1">
    <location>
        <begin position="30"/>
        <end position="39"/>
    </location>
</feature>
<evidence type="ECO:0000313" key="3">
    <source>
        <dbReference type="EMBL" id="MBY8336019.1"/>
    </source>
</evidence>
<sequence>MPDRNDHHHQPAASRDAAGSLNPNLNPESPHPETTRAHEEPLGSLFDDAYALYEDGKTYLEAEVAFQKSRASYASRETGSGIVFALGALAFLHLALIGLVVGLIIALAPIIGPFVAVAAVVGTLLVLMIIVGLVARSRFKRVSQAFKGDRA</sequence>
<keyword evidence="2" id="KW-0472">Membrane</keyword>
<dbReference type="RefSeq" id="WP_222823743.1">
    <property type="nucleotide sequence ID" value="NZ_JAHWXP010000001.1"/>
</dbReference>
<feature type="transmembrane region" description="Helical" evidence="2">
    <location>
        <begin position="114"/>
        <end position="135"/>
    </location>
</feature>
<keyword evidence="2" id="KW-1133">Transmembrane helix</keyword>
<comment type="caution">
    <text evidence="3">The sequence shown here is derived from an EMBL/GenBank/DDBJ whole genome shotgun (WGS) entry which is preliminary data.</text>
</comment>
<feature type="region of interest" description="Disordered" evidence="1">
    <location>
        <begin position="1"/>
        <end position="39"/>
    </location>
</feature>
<protein>
    <submittedName>
        <fullName evidence="3">Phage holin family protein</fullName>
    </submittedName>
</protein>
<reference evidence="3 4" key="1">
    <citation type="submission" date="2021-07" db="EMBL/GenBank/DDBJ databases">
        <title>Alteriqipengyuania abyssalis NZ-12B nov, sp.nov isolated from deep sea sponge in pacific ocean.</title>
        <authorList>
            <person name="Tareen S."/>
            <person name="Wink J."/>
        </authorList>
    </citation>
    <scope>NUCLEOTIDE SEQUENCE [LARGE SCALE GENOMIC DNA]</scope>
    <source>
        <strain evidence="3 4">NZ-12B</strain>
    </source>
</reference>
<keyword evidence="2" id="KW-0812">Transmembrane</keyword>
<name>A0ABS7PAC8_9SPHN</name>
<evidence type="ECO:0000313" key="4">
    <source>
        <dbReference type="Proteomes" id="UP000759298"/>
    </source>
</evidence>
<dbReference type="InterPro" id="IPR009937">
    <property type="entry name" value="Phage_holin_3_6"/>
</dbReference>
<accession>A0ABS7PAC8</accession>
<gene>
    <name evidence="3" type="ORF">KYN89_03070</name>
</gene>
<dbReference type="Pfam" id="PF07332">
    <property type="entry name" value="Phage_holin_3_6"/>
    <property type="match status" value="1"/>
</dbReference>
<organism evidence="3 4">
    <name type="scientific">Alteriqipengyuania abyssalis</name>
    <dbReference type="NCBI Taxonomy" id="2860200"/>
    <lineage>
        <taxon>Bacteria</taxon>
        <taxon>Pseudomonadati</taxon>
        <taxon>Pseudomonadota</taxon>
        <taxon>Alphaproteobacteria</taxon>
        <taxon>Sphingomonadales</taxon>
        <taxon>Erythrobacteraceae</taxon>
        <taxon>Alteriqipengyuania</taxon>
    </lineage>
</organism>
<keyword evidence="4" id="KW-1185">Reference proteome</keyword>
<feature type="transmembrane region" description="Helical" evidence="2">
    <location>
        <begin position="82"/>
        <end position="108"/>
    </location>
</feature>
<evidence type="ECO:0000256" key="2">
    <source>
        <dbReference type="SAM" id="Phobius"/>
    </source>
</evidence>
<proteinExistence type="predicted"/>
<dbReference type="Proteomes" id="UP000759298">
    <property type="component" value="Unassembled WGS sequence"/>
</dbReference>
<evidence type="ECO:0000256" key="1">
    <source>
        <dbReference type="SAM" id="MobiDB-lite"/>
    </source>
</evidence>
<dbReference type="EMBL" id="JAHWXP010000001">
    <property type="protein sequence ID" value="MBY8336019.1"/>
    <property type="molecule type" value="Genomic_DNA"/>
</dbReference>